<sequence>MEDYDDYDDDNYDNTEVEYDDYGMIIDEEDKKEEEDIYEDAYESVENEKNISCSKKNINKFLKDRITNRQMSSYEYDRLNGILTSLINTSKNEPNAFKVHPLVFELHKKLNPEKPMLSSSSEIADFWLEHCKEIPFPLKVKRIVGKYYEEWHPMEMILPTELDSNYLFEEELNKKSKEIKQNFDNIINMDKK</sequence>
<accession>A0A6C0AF17</accession>
<protein>
    <submittedName>
        <fullName evidence="1">Uncharacterized protein</fullName>
    </submittedName>
</protein>
<reference evidence="1" key="1">
    <citation type="journal article" date="2020" name="Nature">
        <title>Giant virus diversity and host interactions through global metagenomics.</title>
        <authorList>
            <person name="Schulz F."/>
            <person name="Roux S."/>
            <person name="Paez-Espino D."/>
            <person name="Jungbluth S."/>
            <person name="Walsh D.A."/>
            <person name="Denef V.J."/>
            <person name="McMahon K.D."/>
            <person name="Konstantinidis K.T."/>
            <person name="Eloe-Fadrosh E.A."/>
            <person name="Kyrpides N.C."/>
            <person name="Woyke T."/>
        </authorList>
    </citation>
    <scope>NUCLEOTIDE SEQUENCE</scope>
    <source>
        <strain evidence="1">GVMAG-S-1021933-23</strain>
    </source>
</reference>
<dbReference type="EMBL" id="MN740596">
    <property type="protein sequence ID" value="QHS78302.1"/>
    <property type="molecule type" value="Genomic_DNA"/>
</dbReference>
<proteinExistence type="predicted"/>
<organism evidence="1">
    <name type="scientific">viral metagenome</name>
    <dbReference type="NCBI Taxonomy" id="1070528"/>
    <lineage>
        <taxon>unclassified sequences</taxon>
        <taxon>metagenomes</taxon>
        <taxon>organismal metagenomes</taxon>
    </lineage>
</organism>
<evidence type="ECO:0000313" key="1">
    <source>
        <dbReference type="EMBL" id="QHS78302.1"/>
    </source>
</evidence>
<name>A0A6C0AF17_9ZZZZ</name>
<dbReference type="AlphaFoldDB" id="A0A6C0AF17"/>